<dbReference type="Pfam" id="PF00089">
    <property type="entry name" value="Trypsin"/>
    <property type="match status" value="1"/>
</dbReference>
<keyword evidence="3" id="KW-0732">Signal</keyword>
<evidence type="ECO:0000256" key="2">
    <source>
        <dbReference type="ARBA" id="ARBA00024195"/>
    </source>
</evidence>
<reference evidence="5 6" key="1">
    <citation type="journal article" date="2024" name="BMC Genomics">
        <title>De novo assembly and annotation of Popillia japonica's genome with initial clues to its potential as an invasive pest.</title>
        <authorList>
            <person name="Cucini C."/>
            <person name="Boschi S."/>
            <person name="Funari R."/>
            <person name="Cardaioli E."/>
            <person name="Iannotti N."/>
            <person name="Marturano G."/>
            <person name="Paoli F."/>
            <person name="Bruttini M."/>
            <person name="Carapelli A."/>
            <person name="Frati F."/>
            <person name="Nardi F."/>
        </authorList>
    </citation>
    <scope>NUCLEOTIDE SEQUENCE [LARGE SCALE GENOMIC DNA]</scope>
    <source>
        <strain evidence="5">DMR45628</strain>
    </source>
</reference>
<organism evidence="5 6">
    <name type="scientific">Popillia japonica</name>
    <name type="common">Japanese beetle</name>
    <dbReference type="NCBI Taxonomy" id="7064"/>
    <lineage>
        <taxon>Eukaryota</taxon>
        <taxon>Metazoa</taxon>
        <taxon>Ecdysozoa</taxon>
        <taxon>Arthropoda</taxon>
        <taxon>Hexapoda</taxon>
        <taxon>Insecta</taxon>
        <taxon>Pterygota</taxon>
        <taxon>Neoptera</taxon>
        <taxon>Endopterygota</taxon>
        <taxon>Coleoptera</taxon>
        <taxon>Polyphaga</taxon>
        <taxon>Scarabaeiformia</taxon>
        <taxon>Scarabaeidae</taxon>
        <taxon>Rutelinae</taxon>
        <taxon>Popillia</taxon>
    </lineage>
</organism>
<feature type="domain" description="Peptidase S1" evidence="4">
    <location>
        <begin position="54"/>
        <end position="288"/>
    </location>
</feature>
<gene>
    <name evidence="5" type="ORF">QE152_g717</name>
</gene>
<dbReference type="InterPro" id="IPR051487">
    <property type="entry name" value="Ser/Thr_Proteases_Immune/Dev"/>
</dbReference>
<evidence type="ECO:0000259" key="4">
    <source>
        <dbReference type="PROSITE" id="PS50240"/>
    </source>
</evidence>
<comment type="caution">
    <text evidence="5">The sequence shown here is derived from an EMBL/GenBank/DDBJ whole genome shotgun (WGS) entry which is preliminary data.</text>
</comment>
<dbReference type="EMBL" id="JASPKY010000003">
    <property type="protein sequence ID" value="KAK9758610.1"/>
    <property type="molecule type" value="Genomic_DNA"/>
</dbReference>
<dbReference type="AlphaFoldDB" id="A0AAW1NHV2"/>
<dbReference type="Gene3D" id="2.40.10.10">
    <property type="entry name" value="Trypsin-like serine proteases"/>
    <property type="match status" value="1"/>
</dbReference>
<dbReference type="InterPro" id="IPR043504">
    <property type="entry name" value="Peptidase_S1_PA_chymotrypsin"/>
</dbReference>
<evidence type="ECO:0000256" key="1">
    <source>
        <dbReference type="ARBA" id="ARBA00023157"/>
    </source>
</evidence>
<dbReference type="Proteomes" id="UP001458880">
    <property type="component" value="Unassembled WGS sequence"/>
</dbReference>
<dbReference type="PRINTS" id="PR00722">
    <property type="entry name" value="CHYMOTRYPSIN"/>
</dbReference>
<proteinExistence type="inferred from homology"/>
<dbReference type="InterPro" id="IPR001314">
    <property type="entry name" value="Peptidase_S1A"/>
</dbReference>
<sequence length="296" mass="33182">MFISILKIIIAAVWIRSYSISEQNFARTNKSLSILNLFNKNNCRCGIPNRQDRILGGEATKQYEFPWLAYIQTIKDKRVIPASLINDRYVITSASLLERLTPFDIKILTGLQDRCNPDVSSTIFSVKTIKIHPLYSALNRAHDLALIRLNGEISIDKRVSPICLPLPGRYYLGEVSTIIGWTTDDKQDSLSNCRPLKLGLPILGAKECAATSPDVNFYSSDKRCAGIVGARTPICKDDAGGPVMYRDRNGIYEIIGVLSDKNVCGPPASTAMYTRIPEHMDWIKENTRDAYYCIKL</sequence>
<dbReference type="GO" id="GO:0006508">
    <property type="term" value="P:proteolysis"/>
    <property type="evidence" value="ECO:0007669"/>
    <property type="project" value="InterPro"/>
</dbReference>
<name>A0AAW1NHV2_POPJA</name>
<dbReference type="SUPFAM" id="SSF50494">
    <property type="entry name" value="Trypsin-like serine proteases"/>
    <property type="match status" value="1"/>
</dbReference>
<comment type="similarity">
    <text evidence="2">Belongs to the peptidase S1 family. CLIP subfamily.</text>
</comment>
<feature type="signal peptide" evidence="3">
    <location>
        <begin position="1"/>
        <end position="21"/>
    </location>
</feature>
<dbReference type="PANTHER" id="PTHR24256">
    <property type="entry name" value="TRYPTASE-RELATED"/>
    <property type="match status" value="1"/>
</dbReference>
<accession>A0AAW1NHV2</accession>
<evidence type="ECO:0000313" key="5">
    <source>
        <dbReference type="EMBL" id="KAK9758610.1"/>
    </source>
</evidence>
<dbReference type="InterPro" id="IPR001254">
    <property type="entry name" value="Trypsin_dom"/>
</dbReference>
<dbReference type="InterPro" id="IPR009003">
    <property type="entry name" value="Peptidase_S1_PA"/>
</dbReference>
<keyword evidence="6" id="KW-1185">Reference proteome</keyword>
<dbReference type="GO" id="GO:0004252">
    <property type="term" value="F:serine-type endopeptidase activity"/>
    <property type="evidence" value="ECO:0007669"/>
    <property type="project" value="InterPro"/>
</dbReference>
<feature type="chain" id="PRO_5043810984" evidence="3">
    <location>
        <begin position="22"/>
        <end position="296"/>
    </location>
</feature>
<dbReference type="PROSITE" id="PS50240">
    <property type="entry name" value="TRYPSIN_DOM"/>
    <property type="match status" value="1"/>
</dbReference>
<keyword evidence="1" id="KW-1015">Disulfide bond</keyword>
<evidence type="ECO:0000313" key="6">
    <source>
        <dbReference type="Proteomes" id="UP001458880"/>
    </source>
</evidence>
<protein>
    <submittedName>
        <fullName evidence="5">Trypsin</fullName>
    </submittedName>
</protein>
<dbReference type="CDD" id="cd00190">
    <property type="entry name" value="Tryp_SPc"/>
    <property type="match status" value="1"/>
</dbReference>
<dbReference type="SMART" id="SM00020">
    <property type="entry name" value="Tryp_SPc"/>
    <property type="match status" value="1"/>
</dbReference>
<evidence type="ECO:0000256" key="3">
    <source>
        <dbReference type="SAM" id="SignalP"/>
    </source>
</evidence>